<feature type="compositionally biased region" description="Low complexity" evidence="1">
    <location>
        <begin position="712"/>
        <end position="729"/>
    </location>
</feature>
<dbReference type="InParanoid" id="A0A409VH27"/>
<feature type="compositionally biased region" description="Polar residues" evidence="1">
    <location>
        <begin position="503"/>
        <end position="534"/>
    </location>
</feature>
<accession>A0A409VH27</accession>
<dbReference type="STRING" id="231916.A0A409VH27"/>
<feature type="compositionally biased region" description="Polar residues" evidence="1">
    <location>
        <begin position="307"/>
        <end position="319"/>
    </location>
</feature>
<evidence type="ECO:0000313" key="3">
    <source>
        <dbReference type="Proteomes" id="UP000284706"/>
    </source>
</evidence>
<feature type="compositionally biased region" description="Low complexity" evidence="1">
    <location>
        <begin position="215"/>
        <end position="240"/>
    </location>
</feature>
<evidence type="ECO:0000313" key="2">
    <source>
        <dbReference type="EMBL" id="PPQ65573.1"/>
    </source>
</evidence>
<feature type="compositionally biased region" description="Low complexity" evidence="1">
    <location>
        <begin position="573"/>
        <end position="586"/>
    </location>
</feature>
<dbReference type="Proteomes" id="UP000284706">
    <property type="component" value="Unassembled WGS sequence"/>
</dbReference>
<organism evidence="2 3">
    <name type="scientific">Gymnopilus dilepis</name>
    <dbReference type="NCBI Taxonomy" id="231916"/>
    <lineage>
        <taxon>Eukaryota</taxon>
        <taxon>Fungi</taxon>
        <taxon>Dikarya</taxon>
        <taxon>Basidiomycota</taxon>
        <taxon>Agaricomycotina</taxon>
        <taxon>Agaricomycetes</taxon>
        <taxon>Agaricomycetidae</taxon>
        <taxon>Agaricales</taxon>
        <taxon>Agaricineae</taxon>
        <taxon>Hymenogastraceae</taxon>
        <taxon>Gymnopilus</taxon>
    </lineage>
</organism>
<dbReference type="EMBL" id="NHYE01005650">
    <property type="protein sequence ID" value="PPQ65573.1"/>
    <property type="molecule type" value="Genomic_DNA"/>
</dbReference>
<feature type="compositionally biased region" description="Basic and acidic residues" evidence="1">
    <location>
        <begin position="37"/>
        <end position="49"/>
    </location>
</feature>
<reference evidence="2 3" key="1">
    <citation type="journal article" date="2018" name="Evol. Lett.">
        <title>Horizontal gene cluster transfer increased hallucinogenic mushroom diversity.</title>
        <authorList>
            <person name="Reynolds H.T."/>
            <person name="Vijayakumar V."/>
            <person name="Gluck-Thaler E."/>
            <person name="Korotkin H.B."/>
            <person name="Matheny P.B."/>
            <person name="Slot J.C."/>
        </authorList>
    </citation>
    <scope>NUCLEOTIDE SEQUENCE [LARGE SCALE GENOMIC DNA]</scope>
    <source>
        <strain evidence="2 3">SRW20</strain>
    </source>
</reference>
<feature type="compositionally biased region" description="Basic and acidic residues" evidence="1">
    <location>
        <begin position="435"/>
        <end position="445"/>
    </location>
</feature>
<feature type="region of interest" description="Disordered" evidence="1">
    <location>
        <begin position="690"/>
        <end position="738"/>
    </location>
</feature>
<comment type="caution">
    <text evidence="2">The sequence shown here is derived from an EMBL/GenBank/DDBJ whole genome shotgun (WGS) entry which is preliminary data.</text>
</comment>
<feature type="compositionally biased region" description="Low complexity" evidence="1">
    <location>
        <begin position="97"/>
        <end position="112"/>
    </location>
</feature>
<proteinExistence type="predicted"/>
<dbReference type="OrthoDB" id="3260940at2759"/>
<keyword evidence="3" id="KW-1185">Reference proteome</keyword>
<gene>
    <name evidence="2" type="ORF">CVT26_000522</name>
</gene>
<feature type="compositionally biased region" description="Polar residues" evidence="1">
    <location>
        <begin position="415"/>
        <end position="432"/>
    </location>
</feature>
<sequence>MSFATLIRPPSAAKTPDITNAAFFAGHAEPVSALNHPMERSSRKLKSENRLYSFLTRSRSRSRSKNDAPDPPPKPKSRRTANDPSKPPSRIQSRPLSSTTNTTNTTITPSTPKASKRPPVVLNSPPAPATPKPSGTRQKLHDFFSIPLGRRSSRSRSRSRPNSPRPSIDIPPLPTTNLDDDITPRPRKSFASHLPRTRSPSPSPEPKILRVTNPTTTTTSSTGSTAASIKISKFFSSKASTPEPLPNSKHSASGSGPPVLPPIPSLVSNPLKRVSSLHRRSLKDPIDPLPTKNPAPKITHTPPTPLKNPTSNQNASSSARMVYHTAKGSLDSSTRYRGGMGVVDEEGVAPARASSSVGHNSSSKGKARQGATSSHGHDNQPPLRPGLKSQMSSSARATKHGSFDFERPGWGATAMQRTGSNGTANSAWSKNSELLAREREKERESTYGPGMAGVGTLQREQSMKRVQEREKMEKERARDKDRLKDKSREKERERPSTADRGTPASSNAPSDQMHGSTSTTGTGPANGKSSSMSRATGRRALLMKTSSGTGVTRLIGLTPAQHPPFSFEPAVPSPTRSTGTASTGTAHEVPLSSSWTSKAEKERERLREEKERLALKKVGSLRRGGDRAPVPVPSVNVHSSSSPSNYSAGHRSGHKGRSLDLGLGLAWAPSKVREEVLDLLPNSAYFTRTPSGGSSSHGHGHGHDRVMARTASGSTSRTRSVSGQSTSRSGWEEESREERSKLGKEVAEVFRNALEPRDYRLFKTYVHKFDADEIPFDGPKGIVSLVEQLLVNAPHLGDDGKRQLLDKFVRIILAQA</sequence>
<evidence type="ECO:0000256" key="1">
    <source>
        <dbReference type="SAM" id="MobiDB-lite"/>
    </source>
</evidence>
<feature type="compositionally biased region" description="Low complexity" evidence="1">
    <location>
        <begin position="633"/>
        <end position="647"/>
    </location>
</feature>
<dbReference type="AlphaFoldDB" id="A0A409VH27"/>
<protein>
    <submittedName>
        <fullName evidence="2">Uncharacterized protein</fullName>
    </submittedName>
</protein>
<feature type="compositionally biased region" description="Basic and acidic residues" evidence="1">
    <location>
        <begin position="598"/>
        <end position="614"/>
    </location>
</feature>
<feature type="compositionally biased region" description="Basic and acidic residues" evidence="1">
    <location>
        <begin position="461"/>
        <end position="497"/>
    </location>
</feature>
<feature type="region of interest" description="Disordered" evidence="1">
    <location>
        <begin position="34"/>
        <end position="660"/>
    </location>
</feature>
<feature type="compositionally biased region" description="Low complexity" evidence="1">
    <location>
        <begin position="354"/>
        <end position="363"/>
    </location>
</feature>
<name>A0A409VH27_9AGAR</name>